<proteinExistence type="predicted"/>
<evidence type="ECO:0008006" key="5">
    <source>
        <dbReference type="Google" id="ProtNLM"/>
    </source>
</evidence>
<dbReference type="SUPFAM" id="SSF56935">
    <property type="entry name" value="Porins"/>
    <property type="match status" value="1"/>
</dbReference>
<organism evidence="4">
    <name type="scientific">termite gut metagenome</name>
    <dbReference type="NCBI Taxonomy" id="433724"/>
    <lineage>
        <taxon>unclassified sequences</taxon>
        <taxon>metagenomes</taxon>
        <taxon>organismal metagenomes</taxon>
    </lineage>
</organism>
<comment type="caution">
    <text evidence="4">The sequence shown here is derived from an EMBL/GenBank/DDBJ whole genome shotgun (WGS) entry which is preliminary data.</text>
</comment>
<dbReference type="GO" id="GO:0009279">
    <property type="term" value="C:cell outer membrane"/>
    <property type="evidence" value="ECO:0007669"/>
    <property type="project" value="UniProtKB-SubCell"/>
</dbReference>
<keyword evidence="2" id="KW-0472">Membrane</keyword>
<dbReference type="InterPro" id="IPR036942">
    <property type="entry name" value="Beta-barrel_TonB_sf"/>
</dbReference>
<dbReference type="Gene3D" id="2.40.170.20">
    <property type="entry name" value="TonB-dependent receptor, beta-barrel domain"/>
    <property type="match status" value="1"/>
</dbReference>
<gene>
    <name evidence="4" type="ORF">EZS27_009859</name>
</gene>
<keyword evidence="3" id="KW-0998">Cell outer membrane</keyword>
<name>A0A5J4S8C5_9ZZZZ</name>
<evidence type="ECO:0000256" key="3">
    <source>
        <dbReference type="ARBA" id="ARBA00023237"/>
    </source>
</evidence>
<protein>
    <recommendedName>
        <fullName evidence="5">TonB-dependent receptor</fullName>
    </recommendedName>
</protein>
<evidence type="ECO:0000313" key="4">
    <source>
        <dbReference type="EMBL" id="KAA6342386.1"/>
    </source>
</evidence>
<accession>A0A5J4S8C5</accession>
<sequence>MKQRNIRTWLPALAGSLFLLSPMQAQTLPKDTAMNRTVIVEQEYNPEIQDAQKINVLPQVQEPTVVRNKVEYDAAASPVKSMPANVIPMFAGKEERDKAERGYARVGYGNYGNVDVKGNYLFLSKRDKVNLSVSADGTDGTLTFPDSYMENDKWENRYYQIRAGMDYEHRFEHTALALSGHGQMSDFNLLPYSVAEKQQFVLGDVRVGLHSFDKALPLRFQIETNLLHYSRKNDTQSNDAMGNNETILRTKANFAAGISDVQSIGVAFKMNNVFYDNPDFSNYTTLDMNPYYELNNEDWKLRAGIHADVSFGFGKELQVSPDVLVQRAFSGSYVLYAQASGGRQINDFRRLETISPYAELSSQQPIANTYEQINATLGFKASPVSGFWFNIYGGYQSLKDDLYQGSNWIWYDNISLSLPTFSFKQAETSNLYAGIRFAYTYKDIINLSAEGNSYDWRTTANWESIYYNPVLVFKPAYSVDLSADVHPNKRLTFNLSYQYVAREKTTNDIAAINNLRGGVTCRLYKGLSVYLRGDNLLDREYQYYYLCPTEGINVLGGVSLRF</sequence>
<dbReference type="AlphaFoldDB" id="A0A5J4S8C5"/>
<evidence type="ECO:0000256" key="1">
    <source>
        <dbReference type="ARBA" id="ARBA00004442"/>
    </source>
</evidence>
<dbReference type="EMBL" id="SNRY01000329">
    <property type="protein sequence ID" value="KAA6342386.1"/>
    <property type="molecule type" value="Genomic_DNA"/>
</dbReference>
<evidence type="ECO:0000256" key="2">
    <source>
        <dbReference type="ARBA" id="ARBA00023136"/>
    </source>
</evidence>
<comment type="subcellular location">
    <subcellularLocation>
        <location evidence="1">Cell outer membrane</location>
    </subcellularLocation>
</comment>
<reference evidence="4" key="1">
    <citation type="submission" date="2019-03" db="EMBL/GenBank/DDBJ databases">
        <title>Single cell metagenomics reveals metabolic interactions within the superorganism composed of flagellate Streblomastix strix and complex community of Bacteroidetes bacteria on its surface.</title>
        <authorList>
            <person name="Treitli S.C."/>
            <person name="Kolisko M."/>
            <person name="Husnik F."/>
            <person name="Keeling P."/>
            <person name="Hampl V."/>
        </authorList>
    </citation>
    <scope>NUCLEOTIDE SEQUENCE</scope>
    <source>
        <strain evidence="4">STM</strain>
    </source>
</reference>